<keyword evidence="1" id="KW-0812">Transmembrane</keyword>
<organism evidence="2 3">
    <name type="scientific">Marchantia polymorpha</name>
    <name type="common">Common liverwort</name>
    <name type="synonym">Marchantia aquatica</name>
    <dbReference type="NCBI Taxonomy" id="3197"/>
    <lineage>
        <taxon>Eukaryota</taxon>
        <taxon>Viridiplantae</taxon>
        <taxon>Streptophyta</taxon>
        <taxon>Embryophyta</taxon>
        <taxon>Marchantiophyta</taxon>
        <taxon>Marchantiopsida</taxon>
        <taxon>Marchantiidae</taxon>
        <taxon>Marchantiales</taxon>
        <taxon>Marchantiaceae</taxon>
        <taxon>Marchantia</taxon>
    </lineage>
</organism>
<proteinExistence type="predicted"/>
<dbReference type="EMBL" id="KZ772882">
    <property type="protein sequence ID" value="PTQ27153.1"/>
    <property type="molecule type" value="Genomic_DNA"/>
</dbReference>
<evidence type="ECO:0000313" key="3">
    <source>
        <dbReference type="Proteomes" id="UP000244005"/>
    </source>
</evidence>
<accession>A0A2R6VZX1</accession>
<protein>
    <submittedName>
        <fullName evidence="2">Uncharacterized protein</fullName>
    </submittedName>
</protein>
<sequence>MLSDNSYPENVSPRHHTQEERKQAIVLIILVDMTALDLILLSPGLLHVWFLLRHIHLLDDSSKSFKVMRHWRS</sequence>
<name>A0A2R6VZX1_MARPO</name>
<keyword evidence="1" id="KW-1133">Transmembrane helix</keyword>
<keyword evidence="3" id="KW-1185">Reference proteome</keyword>
<dbReference type="Proteomes" id="UP000244005">
    <property type="component" value="Unassembled WGS sequence"/>
</dbReference>
<evidence type="ECO:0000256" key="1">
    <source>
        <dbReference type="SAM" id="Phobius"/>
    </source>
</evidence>
<gene>
    <name evidence="2" type="ORF">MARPO_0217s0012</name>
</gene>
<dbReference type="Gramene" id="Mp8g04870.1">
    <property type="protein sequence ID" value="Mp8g04870.1.cds1"/>
    <property type="gene ID" value="Mp8g04870"/>
</dbReference>
<keyword evidence="1" id="KW-0472">Membrane</keyword>
<dbReference type="AlphaFoldDB" id="A0A2R6VZX1"/>
<evidence type="ECO:0000313" key="2">
    <source>
        <dbReference type="EMBL" id="PTQ27153.1"/>
    </source>
</evidence>
<reference evidence="3" key="1">
    <citation type="journal article" date="2017" name="Cell">
        <title>Insights into land plant evolution garnered from the Marchantia polymorpha genome.</title>
        <authorList>
            <person name="Bowman J.L."/>
            <person name="Kohchi T."/>
            <person name="Yamato K.T."/>
            <person name="Jenkins J."/>
            <person name="Shu S."/>
            <person name="Ishizaki K."/>
            <person name="Yamaoka S."/>
            <person name="Nishihama R."/>
            <person name="Nakamura Y."/>
            <person name="Berger F."/>
            <person name="Adam C."/>
            <person name="Aki S.S."/>
            <person name="Althoff F."/>
            <person name="Araki T."/>
            <person name="Arteaga-Vazquez M.A."/>
            <person name="Balasubrmanian S."/>
            <person name="Barry K."/>
            <person name="Bauer D."/>
            <person name="Boehm C.R."/>
            <person name="Briginshaw L."/>
            <person name="Caballero-Perez J."/>
            <person name="Catarino B."/>
            <person name="Chen F."/>
            <person name="Chiyoda S."/>
            <person name="Chovatia M."/>
            <person name="Davies K.M."/>
            <person name="Delmans M."/>
            <person name="Demura T."/>
            <person name="Dierschke T."/>
            <person name="Dolan L."/>
            <person name="Dorantes-Acosta A.E."/>
            <person name="Eklund D.M."/>
            <person name="Florent S.N."/>
            <person name="Flores-Sandoval E."/>
            <person name="Fujiyama A."/>
            <person name="Fukuzawa H."/>
            <person name="Galik B."/>
            <person name="Grimanelli D."/>
            <person name="Grimwood J."/>
            <person name="Grossniklaus U."/>
            <person name="Hamada T."/>
            <person name="Haseloff J."/>
            <person name="Hetherington A.J."/>
            <person name="Higo A."/>
            <person name="Hirakawa Y."/>
            <person name="Hundley H.N."/>
            <person name="Ikeda Y."/>
            <person name="Inoue K."/>
            <person name="Inoue S.I."/>
            <person name="Ishida S."/>
            <person name="Jia Q."/>
            <person name="Kakita M."/>
            <person name="Kanazawa T."/>
            <person name="Kawai Y."/>
            <person name="Kawashima T."/>
            <person name="Kennedy M."/>
            <person name="Kinose K."/>
            <person name="Kinoshita T."/>
            <person name="Kohara Y."/>
            <person name="Koide E."/>
            <person name="Komatsu K."/>
            <person name="Kopischke S."/>
            <person name="Kubo M."/>
            <person name="Kyozuka J."/>
            <person name="Lagercrantz U."/>
            <person name="Lin S.S."/>
            <person name="Lindquist E."/>
            <person name="Lipzen A.M."/>
            <person name="Lu C.W."/>
            <person name="De Luna E."/>
            <person name="Martienssen R.A."/>
            <person name="Minamino N."/>
            <person name="Mizutani M."/>
            <person name="Mizutani M."/>
            <person name="Mochizuki N."/>
            <person name="Monte I."/>
            <person name="Mosher R."/>
            <person name="Nagasaki H."/>
            <person name="Nakagami H."/>
            <person name="Naramoto S."/>
            <person name="Nishitani K."/>
            <person name="Ohtani M."/>
            <person name="Okamoto T."/>
            <person name="Okumura M."/>
            <person name="Phillips J."/>
            <person name="Pollak B."/>
            <person name="Reinders A."/>
            <person name="Rovekamp M."/>
            <person name="Sano R."/>
            <person name="Sawa S."/>
            <person name="Schmid M.W."/>
            <person name="Shirakawa M."/>
            <person name="Solano R."/>
            <person name="Spunde A."/>
            <person name="Suetsugu N."/>
            <person name="Sugano S."/>
            <person name="Sugiyama A."/>
            <person name="Sun R."/>
            <person name="Suzuki Y."/>
            <person name="Takenaka M."/>
            <person name="Takezawa D."/>
            <person name="Tomogane H."/>
            <person name="Tsuzuki M."/>
            <person name="Ueda T."/>
            <person name="Umeda M."/>
            <person name="Ward J.M."/>
            <person name="Watanabe Y."/>
            <person name="Yazaki K."/>
            <person name="Yokoyama R."/>
            <person name="Yoshitake Y."/>
            <person name="Yotsui I."/>
            <person name="Zachgo S."/>
            <person name="Schmutz J."/>
        </authorList>
    </citation>
    <scope>NUCLEOTIDE SEQUENCE [LARGE SCALE GENOMIC DNA]</scope>
    <source>
        <strain evidence="3">Tak-1</strain>
    </source>
</reference>
<feature type="transmembrane region" description="Helical" evidence="1">
    <location>
        <begin position="24"/>
        <end position="52"/>
    </location>
</feature>